<comment type="similarity">
    <text evidence="1">Belongs to the NAD(P)-dependent epimerase/dehydratase family.</text>
</comment>
<keyword evidence="4" id="KW-1185">Reference proteome</keyword>
<organism evidence="3 4">
    <name type="scientific">Paenibacillus gyeongsangnamensis</name>
    <dbReference type="NCBI Taxonomy" id="3388067"/>
    <lineage>
        <taxon>Bacteria</taxon>
        <taxon>Bacillati</taxon>
        <taxon>Bacillota</taxon>
        <taxon>Bacilli</taxon>
        <taxon>Bacillales</taxon>
        <taxon>Paenibacillaceae</taxon>
        <taxon>Paenibacillus</taxon>
    </lineage>
</organism>
<dbReference type="Gene3D" id="3.40.50.720">
    <property type="entry name" value="NAD(P)-binding Rossmann-like Domain"/>
    <property type="match status" value="1"/>
</dbReference>
<feature type="domain" description="NAD-dependent epimerase/dehydratase" evidence="2">
    <location>
        <begin position="9"/>
        <end position="236"/>
    </location>
</feature>
<name>A0ABT4Q6R8_9BACL</name>
<reference evidence="3 4" key="1">
    <citation type="submission" date="2022-12" db="EMBL/GenBank/DDBJ databases">
        <title>Draft genome sequence of Paenibacillus sp. dW9.</title>
        <authorList>
            <person name="Choi E.-W."/>
            <person name="Kim D.-U."/>
        </authorList>
    </citation>
    <scope>NUCLEOTIDE SEQUENCE [LARGE SCALE GENOMIC DNA]</scope>
    <source>
        <strain evidence="4">dW9</strain>
    </source>
</reference>
<sequence>MENYKNKNILITGASGFVGVNLYTYLVEELGCKNVYRISRTLANVNSTSDIECDITDKPKLEKILLNIKPDVIFHLAANINPSRDLADLDAMISTNILGTTNLLSIIGSHNLQIDSLINIGTCEEYGFIDQPFTEDKYSSPISLYSGTKAAVTSLCKMFYNIFHIPVVTVRPSLIYGPGQKDRFFINQAIKNMMSGSDFDMSPGEQTRDFIYIDDLVRGLVEISKKRSLAGEIINISSGKQYKLIDVIDIISKLTKTDSKINIGAIPYRKTEIMSFACDNRKMLQLTEWKPNIPLEDGLKRTMEQINGGVQKWKLQL</sequence>
<proteinExistence type="inferred from homology"/>
<dbReference type="EMBL" id="JAQAGZ010000005">
    <property type="protein sequence ID" value="MCZ8512562.1"/>
    <property type="molecule type" value="Genomic_DNA"/>
</dbReference>
<evidence type="ECO:0000256" key="1">
    <source>
        <dbReference type="ARBA" id="ARBA00007637"/>
    </source>
</evidence>
<dbReference type="RefSeq" id="WP_269881012.1">
    <property type="nucleotide sequence ID" value="NZ_JAQAGZ010000005.1"/>
</dbReference>
<evidence type="ECO:0000313" key="3">
    <source>
        <dbReference type="EMBL" id="MCZ8512562.1"/>
    </source>
</evidence>
<gene>
    <name evidence="3" type="ORF">O9H85_09060</name>
</gene>
<comment type="caution">
    <text evidence="3">The sequence shown here is derived from an EMBL/GenBank/DDBJ whole genome shotgun (WGS) entry which is preliminary data.</text>
</comment>
<dbReference type="PANTHER" id="PTHR43000">
    <property type="entry name" value="DTDP-D-GLUCOSE 4,6-DEHYDRATASE-RELATED"/>
    <property type="match status" value="1"/>
</dbReference>
<dbReference type="InterPro" id="IPR036291">
    <property type="entry name" value="NAD(P)-bd_dom_sf"/>
</dbReference>
<dbReference type="InterPro" id="IPR001509">
    <property type="entry name" value="Epimerase_deHydtase"/>
</dbReference>
<evidence type="ECO:0000313" key="4">
    <source>
        <dbReference type="Proteomes" id="UP001527882"/>
    </source>
</evidence>
<accession>A0ABT4Q6R8</accession>
<protein>
    <submittedName>
        <fullName evidence="3">NAD(P)-dependent oxidoreductase</fullName>
    </submittedName>
</protein>
<evidence type="ECO:0000259" key="2">
    <source>
        <dbReference type="Pfam" id="PF01370"/>
    </source>
</evidence>
<dbReference type="Pfam" id="PF01370">
    <property type="entry name" value="Epimerase"/>
    <property type="match status" value="1"/>
</dbReference>
<dbReference type="Proteomes" id="UP001527882">
    <property type="component" value="Unassembled WGS sequence"/>
</dbReference>
<dbReference type="SUPFAM" id="SSF51735">
    <property type="entry name" value="NAD(P)-binding Rossmann-fold domains"/>
    <property type="match status" value="1"/>
</dbReference>